<dbReference type="Pfam" id="PF02311">
    <property type="entry name" value="AraC_binding"/>
    <property type="match status" value="1"/>
</dbReference>
<evidence type="ECO:0000259" key="4">
    <source>
        <dbReference type="PROSITE" id="PS01124"/>
    </source>
</evidence>
<keyword evidence="2" id="KW-0238">DNA-binding</keyword>
<comment type="caution">
    <text evidence="5">The sequence shown here is derived from an EMBL/GenBank/DDBJ whole genome shotgun (WGS) entry which is preliminary data.</text>
</comment>
<dbReference type="PROSITE" id="PS01124">
    <property type="entry name" value="HTH_ARAC_FAMILY_2"/>
    <property type="match status" value="1"/>
</dbReference>
<dbReference type="InterPro" id="IPR009057">
    <property type="entry name" value="Homeodomain-like_sf"/>
</dbReference>
<dbReference type="InterPro" id="IPR037923">
    <property type="entry name" value="HTH-like"/>
</dbReference>
<dbReference type="Gene3D" id="1.10.10.60">
    <property type="entry name" value="Homeodomain-like"/>
    <property type="match status" value="2"/>
</dbReference>
<keyword evidence="3" id="KW-0804">Transcription</keyword>
<dbReference type="Pfam" id="PF12833">
    <property type="entry name" value="HTH_18"/>
    <property type="match status" value="1"/>
</dbReference>
<dbReference type="InterPro" id="IPR003313">
    <property type="entry name" value="AraC-bd"/>
</dbReference>
<name>A0ABV8A0F4_9GAMM</name>
<proteinExistence type="predicted"/>
<dbReference type="Proteomes" id="UP001595617">
    <property type="component" value="Unassembled WGS sequence"/>
</dbReference>
<evidence type="ECO:0000256" key="3">
    <source>
        <dbReference type="ARBA" id="ARBA00023163"/>
    </source>
</evidence>
<gene>
    <name evidence="5" type="ORF">ACFOOG_13400</name>
</gene>
<evidence type="ECO:0000313" key="6">
    <source>
        <dbReference type="Proteomes" id="UP001595617"/>
    </source>
</evidence>
<dbReference type="PANTHER" id="PTHR43280">
    <property type="entry name" value="ARAC-FAMILY TRANSCRIPTIONAL REGULATOR"/>
    <property type="match status" value="1"/>
</dbReference>
<evidence type="ECO:0000313" key="5">
    <source>
        <dbReference type="EMBL" id="MFC3853834.1"/>
    </source>
</evidence>
<dbReference type="PROSITE" id="PS00041">
    <property type="entry name" value="HTH_ARAC_FAMILY_1"/>
    <property type="match status" value="1"/>
</dbReference>
<evidence type="ECO:0000256" key="1">
    <source>
        <dbReference type="ARBA" id="ARBA00023015"/>
    </source>
</evidence>
<keyword evidence="6" id="KW-1185">Reference proteome</keyword>
<dbReference type="SMART" id="SM00342">
    <property type="entry name" value="HTH_ARAC"/>
    <property type="match status" value="1"/>
</dbReference>
<dbReference type="SUPFAM" id="SSF51215">
    <property type="entry name" value="Regulatory protein AraC"/>
    <property type="match status" value="1"/>
</dbReference>
<dbReference type="SUPFAM" id="SSF46689">
    <property type="entry name" value="Homeodomain-like"/>
    <property type="match status" value="2"/>
</dbReference>
<dbReference type="PANTHER" id="PTHR43280:SF27">
    <property type="entry name" value="TRANSCRIPTIONAL REGULATOR MTLR"/>
    <property type="match status" value="1"/>
</dbReference>
<evidence type="ECO:0000256" key="2">
    <source>
        <dbReference type="ARBA" id="ARBA00023125"/>
    </source>
</evidence>
<feature type="domain" description="HTH araC/xylS-type" evidence="4">
    <location>
        <begin position="184"/>
        <end position="282"/>
    </location>
</feature>
<organism evidence="5 6">
    <name type="scientific">Saccharospirillum mangrovi</name>
    <dbReference type="NCBI Taxonomy" id="2161747"/>
    <lineage>
        <taxon>Bacteria</taxon>
        <taxon>Pseudomonadati</taxon>
        <taxon>Pseudomonadota</taxon>
        <taxon>Gammaproteobacteria</taxon>
        <taxon>Oceanospirillales</taxon>
        <taxon>Saccharospirillaceae</taxon>
        <taxon>Saccharospirillum</taxon>
    </lineage>
</organism>
<dbReference type="RefSeq" id="WP_380697434.1">
    <property type="nucleotide sequence ID" value="NZ_JBHRYR010000004.1"/>
</dbReference>
<accession>A0ABV8A0F4</accession>
<dbReference type="EMBL" id="JBHRYR010000004">
    <property type="protein sequence ID" value="MFC3853834.1"/>
    <property type="molecule type" value="Genomic_DNA"/>
</dbReference>
<protein>
    <submittedName>
        <fullName evidence="5">Helix-turn-helix domain-containing protein</fullName>
    </submittedName>
</protein>
<dbReference type="InterPro" id="IPR018060">
    <property type="entry name" value="HTH_AraC"/>
</dbReference>
<sequence length="296" mass="33994">MSTREPEFELVPEDAHCIRYLEHGADSQLIRWHYHKEYELHLLVSTRGKAFVGDYIGPFAPGCLVLTGPNLPHNWITLGDMGSGIRDRVINFSHEFMVSLMQSIPEARQLETMLESSVYGLQFTPHVTEQVLPLFEEVSQSEGFSRVAAFLKIMAHLAASKAYTTLSSRRYNHQHDQKTIAHINRVVNYITQNFTQDITLEDAAAQLNMGPVVFSRFFHRATGQRFKDVVLQLRVSKACEYLEMTDDPVTNICFNVGFSNVSNFNRRFLAIKGMTPTEYRKNIAQRDRRAREHILL</sequence>
<dbReference type="InterPro" id="IPR018062">
    <property type="entry name" value="HTH_AraC-typ_CS"/>
</dbReference>
<keyword evidence="1" id="KW-0805">Transcription regulation</keyword>
<dbReference type="CDD" id="cd06976">
    <property type="entry name" value="cupin_MtlR-like_N"/>
    <property type="match status" value="1"/>
</dbReference>
<reference evidence="6" key="1">
    <citation type="journal article" date="2019" name="Int. J. Syst. Evol. Microbiol.">
        <title>The Global Catalogue of Microorganisms (GCM) 10K type strain sequencing project: providing services to taxonomists for standard genome sequencing and annotation.</title>
        <authorList>
            <consortium name="The Broad Institute Genomics Platform"/>
            <consortium name="The Broad Institute Genome Sequencing Center for Infectious Disease"/>
            <person name="Wu L."/>
            <person name="Ma J."/>
        </authorList>
    </citation>
    <scope>NUCLEOTIDE SEQUENCE [LARGE SCALE GENOMIC DNA]</scope>
    <source>
        <strain evidence="6">IBRC 10765</strain>
    </source>
</reference>